<keyword evidence="4" id="KW-1185">Reference proteome</keyword>
<name>A0A6L5XGJ2_9BACT</name>
<proteinExistence type="predicted"/>
<dbReference type="RefSeq" id="WP_154328055.1">
    <property type="nucleotide sequence ID" value="NZ_CP045696.1"/>
</dbReference>
<evidence type="ECO:0000313" key="3">
    <source>
        <dbReference type="EMBL" id="MSS18639.1"/>
    </source>
</evidence>
<protein>
    <submittedName>
        <fullName evidence="3">Phosphodiester glycosidase family protein</fullName>
    </submittedName>
</protein>
<gene>
    <name evidence="3" type="ORF">FYJ29_12870</name>
</gene>
<feature type="signal peptide" evidence="1">
    <location>
        <begin position="1"/>
        <end position="23"/>
    </location>
</feature>
<feature type="domain" description="Phosphodiester glycosidase" evidence="2">
    <location>
        <begin position="247"/>
        <end position="398"/>
    </location>
</feature>
<dbReference type="PANTHER" id="PTHR40446">
    <property type="entry name" value="N-ACETYLGLUCOSAMINE-1-PHOSPHODIESTER ALPHA-N-ACETYLGLUCOSAMINIDASE"/>
    <property type="match status" value="1"/>
</dbReference>
<reference evidence="3 4" key="1">
    <citation type="submission" date="2019-08" db="EMBL/GenBank/DDBJ databases">
        <title>In-depth cultivation of the pig gut microbiome towards novel bacterial diversity and tailored functional studies.</title>
        <authorList>
            <person name="Wylensek D."/>
            <person name="Hitch T.C.A."/>
            <person name="Clavel T."/>
        </authorList>
    </citation>
    <scope>NUCLEOTIDE SEQUENCE [LARGE SCALE GENOMIC DNA]</scope>
    <source>
        <strain evidence="3 4">Oil-RF-744-WCA-WT-10</strain>
    </source>
</reference>
<keyword evidence="3" id="KW-0378">Hydrolase</keyword>
<dbReference type="AlphaFoldDB" id="A0A6L5XGJ2"/>
<organism evidence="3 4">
    <name type="scientific">Sodaliphilus pleomorphus</name>
    <dbReference type="NCBI Taxonomy" id="2606626"/>
    <lineage>
        <taxon>Bacteria</taxon>
        <taxon>Pseudomonadati</taxon>
        <taxon>Bacteroidota</taxon>
        <taxon>Bacteroidia</taxon>
        <taxon>Bacteroidales</taxon>
        <taxon>Muribaculaceae</taxon>
        <taxon>Sodaliphilus</taxon>
    </lineage>
</organism>
<keyword evidence="1" id="KW-0732">Signal</keyword>
<dbReference type="Pfam" id="PF09992">
    <property type="entry name" value="NAGPA"/>
    <property type="match status" value="1"/>
</dbReference>
<accession>A0A6L5XGJ2</accession>
<dbReference type="PANTHER" id="PTHR40446:SF2">
    <property type="entry name" value="N-ACETYLGLUCOSAMINE-1-PHOSPHODIESTER ALPHA-N-ACETYLGLUCOSAMINIDASE"/>
    <property type="match status" value="1"/>
</dbReference>
<evidence type="ECO:0000259" key="2">
    <source>
        <dbReference type="Pfam" id="PF09992"/>
    </source>
</evidence>
<keyword evidence="3" id="KW-0326">Glycosidase</keyword>
<dbReference type="InterPro" id="IPR018711">
    <property type="entry name" value="NAGPA"/>
</dbReference>
<dbReference type="GO" id="GO:0016798">
    <property type="term" value="F:hydrolase activity, acting on glycosyl bonds"/>
    <property type="evidence" value="ECO:0007669"/>
    <property type="project" value="UniProtKB-KW"/>
</dbReference>
<dbReference type="Proteomes" id="UP000483362">
    <property type="component" value="Unassembled WGS sequence"/>
</dbReference>
<dbReference type="EMBL" id="VULT01000028">
    <property type="protein sequence ID" value="MSS18639.1"/>
    <property type="molecule type" value="Genomic_DNA"/>
</dbReference>
<comment type="caution">
    <text evidence="3">The sequence shown here is derived from an EMBL/GenBank/DDBJ whole genome shotgun (WGS) entry which is preliminary data.</text>
</comment>
<evidence type="ECO:0000313" key="4">
    <source>
        <dbReference type="Proteomes" id="UP000483362"/>
    </source>
</evidence>
<feature type="chain" id="PRO_5026881102" evidence="1">
    <location>
        <begin position="24"/>
        <end position="401"/>
    </location>
</feature>
<sequence>MVKKYKFIAVWLLGLLAVATATARPKARQWTIDGRNCDVERVAGPRRVARGVTCDKYVLPAMPLQVSVLTIDLKTPGLSLETCLGADQIVGRETPTSMAQRKSKPGHRVVAAVNGDFFMTKPKELKGMPRSGQVCRDELVENPVGRACLVIDDNNRPYIDRVDWAGTIACGDSTFRLHTVNMIGLEKENTGGNQTFLFTGSYGPVTYDCSGGVKVQIGAVNGSFNWMPTCSQQCVVDTVYNGDGTTPIPAGKAILWLQGSDTTHARMLAKGTTFTLNFKTTLRSCPEQLVAIKELVGGSDHIIMRNGAFVDDWAARHPRTCAGYNVKGDRLFLVVIDGRSKASCGVTLKEAYGVLKALGVYNAVNLDGGGSSCMVVGGQVVNTPSDGNVRAVGNGLLVVEN</sequence>
<evidence type="ECO:0000256" key="1">
    <source>
        <dbReference type="SAM" id="SignalP"/>
    </source>
</evidence>